<evidence type="ECO:0000313" key="2">
    <source>
        <dbReference type="EMBL" id="CAA6809005.1"/>
    </source>
</evidence>
<organism evidence="2">
    <name type="scientific">uncultured Sulfurovum sp</name>
    <dbReference type="NCBI Taxonomy" id="269237"/>
    <lineage>
        <taxon>Bacteria</taxon>
        <taxon>Pseudomonadati</taxon>
        <taxon>Campylobacterota</taxon>
        <taxon>Epsilonproteobacteria</taxon>
        <taxon>Campylobacterales</taxon>
        <taxon>Sulfurovaceae</taxon>
        <taxon>Sulfurovum</taxon>
        <taxon>environmental samples</taxon>
    </lineage>
</organism>
<keyword evidence="1" id="KW-0812">Transmembrane</keyword>
<proteinExistence type="predicted"/>
<gene>
    <name evidence="2" type="ORF">HELGO_WM17722</name>
</gene>
<dbReference type="EMBL" id="CACVAP010000057">
    <property type="protein sequence ID" value="CAA6809005.1"/>
    <property type="molecule type" value="Genomic_DNA"/>
</dbReference>
<accession>A0A6S6T2C1</accession>
<keyword evidence="1" id="KW-1133">Transmembrane helix</keyword>
<name>A0A6S6T2C1_9BACT</name>
<sequence length="511" mass="60178">MSNSNIDNRIKKYKNIVTINPYNNSFYEYRNQEFTKSKALTYSDKNYTISYVTNKDMIIASLDTGHSLSEDELEGYFYEKAYEELGLDEEKEYLIDYQKRDNHDDSFVYNLFIVEPDKASKYFDEITEETKYIDLLIPAPLLFKTLYTNQVLENRDAHCYIYFTMKDAFVTIYKDGNFIYSKSLEYSLEQIYDKYCALIGEKVDKTEFFEILNSEGLKTTNAKYQQNLMKIFGEIFLQINDIVIYAKRAYNIESIQKLFLGSINSPIIGLSDYGYNYLGIPTFNLDFNFGIKNDEWYVDQLQYLMLKSGLDYVSEPQKTLNISTYPRAPIFVKRASGQFIISFIVTTLLALGLPLFYLVPAYSLEAYNLKLSSDDRELSAEVSKYKQILSEKKKLIDSNKKELKNLEVIFDNKAKTLIAVNNKKVDYKFKSKFFHVFSKDLEEFNVHVEEIFSYEDNFVLHIKSEDEKNITKYIKHVSKKYFNEIQSIDIKRIEFNENESLYRGVLKVNYK</sequence>
<keyword evidence="1" id="KW-0472">Membrane</keyword>
<dbReference type="AlphaFoldDB" id="A0A6S6T2C1"/>
<feature type="transmembrane region" description="Helical" evidence="1">
    <location>
        <begin position="339"/>
        <end position="359"/>
    </location>
</feature>
<protein>
    <submittedName>
        <fullName evidence="2">Uncharacterized protein</fullName>
    </submittedName>
</protein>
<reference evidence="2" key="1">
    <citation type="submission" date="2020-01" db="EMBL/GenBank/DDBJ databases">
        <authorList>
            <person name="Meier V. D."/>
            <person name="Meier V D."/>
        </authorList>
    </citation>
    <scope>NUCLEOTIDE SEQUENCE</scope>
    <source>
        <strain evidence="2">HLG_WM_MAG_06</strain>
    </source>
</reference>
<evidence type="ECO:0000256" key="1">
    <source>
        <dbReference type="SAM" id="Phobius"/>
    </source>
</evidence>